<evidence type="ECO:0000259" key="2">
    <source>
        <dbReference type="PROSITE" id="PS51186"/>
    </source>
</evidence>
<dbReference type="AlphaFoldDB" id="A0A255XW08"/>
<keyword evidence="4" id="KW-1185">Reference proteome</keyword>
<keyword evidence="1" id="KW-0472">Membrane</keyword>
<dbReference type="SUPFAM" id="SSF55729">
    <property type="entry name" value="Acyl-CoA N-acyltransferases (Nat)"/>
    <property type="match status" value="1"/>
</dbReference>
<evidence type="ECO:0000313" key="4">
    <source>
        <dbReference type="Proteomes" id="UP000216361"/>
    </source>
</evidence>
<comment type="caution">
    <text evidence="3">The sequence shown here is derived from an EMBL/GenBank/DDBJ whole genome shotgun (WGS) entry which is preliminary data.</text>
</comment>
<dbReference type="PROSITE" id="PS51186">
    <property type="entry name" value="GNAT"/>
    <property type="match status" value="1"/>
</dbReference>
<evidence type="ECO:0000313" key="3">
    <source>
        <dbReference type="EMBL" id="OYQ21071.1"/>
    </source>
</evidence>
<dbReference type="InterPro" id="IPR041496">
    <property type="entry name" value="YitH/HolE_GNAT"/>
</dbReference>
<gene>
    <name evidence="3" type="ORF">CHR90_02435</name>
</gene>
<feature type="transmembrane region" description="Helical" evidence="1">
    <location>
        <begin position="59"/>
        <end position="81"/>
    </location>
</feature>
<keyword evidence="1" id="KW-0812">Transmembrane</keyword>
<sequence>MTRIEGFPPGYEIAPMTRAEADQLGDWAAEEGWNPGLADIDVAWGYDPGAFIALRQDGALAGGASIIAYGGTAGFLGLYILRRDLRRQGLGRPFWQDILRRHRTRLKPGAPIGLDGVFNMAPVYAADGFTLLYRDLRYEDIAQGQADAGAVALDRIGWDAVLGYDAAVSGLDRADFMRRWLTVPGGKGFAVRSESGAISGYGFARPCHSGYKIGPLYADSAEDAGRLLETLLAAIAGAPVALDVPEPNRPAQHLVEARGWRQSFGCARMVLGANSAPPVSRVFGVSSFEFG</sequence>
<dbReference type="InterPro" id="IPR000182">
    <property type="entry name" value="GNAT_dom"/>
</dbReference>
<dbReference type="OrthoDB" id="20916at2"/>
<feature type="domain" description="N-acetyltransferase" evidence="2">
    <location>
        <begin position="11"/>
        <end position="154"/>
    </location>
</feature>
<dbReference type="PANTHER" id="PTHR47237">
    <property type="entry name" value="SLL0310 PROTEIN"/>
    <property type="match status" value="1"/>
</dbReference>
<reference evidence="3 4" key="1">
    <citation type="submission" date="2017-07" db="EMBL/GenBank/DDBJ databases">
        <title>Elstera cyanobacteriorum sp. nov., a novel bacterium isolated from cyanobacterial aggregates in a eutrophic lake.</title>
        <authorList>
            <person name="Cai H."/>
        </authorList>
    </citation>
    <scope>NUCLEOTIDE SEQUENCE [LARGE SCALE GENOMIC DNA]</scope>
    <source>
        <strain evidence="3 4">TH019</strain>
    </source>
</reference>
<dbReference type="InterPro" id="IPR016181">
    <property type="entry name" value="Acyl_CoA_acyltransferase"/>
</dbReference>
<keyword evidence="1" id="KW-1133">Transmembrane helix</keyword>
<evidence type="ECO:0000256" key="1">
    <source>
        <dbReference type="SAM" id="Phobius"/>
    </source>
</evidence>
<dbReference type="Proteomes" id="UP000216361">
    <property type="component" value="Unassembled WGS sequence"/>
</dbReference>
<dbReference type="GO" id="GO:0016747">
    <property type="term" value="F:acyltransferase activity, transferring groups other than amino-acyl groups"/>
    <property type="evidence" value="ECO:0007669"/>
    <property type="project" value="InterPro"/>
</dbReference>
<dbReference type="EMBL" id="NOXS01000024">
    <property type="protein sequence ID" value="OYQ21071.1"/>
    <property type="molecule type" value="Genomic_DNA"/>
</dbReference>
<dbReference type="Pfam" id="PF18014">
    <property type="entry name" value="Acetyltransf_18"/>
    <property type="match status" value="1"/>
</dbReference>
<name>A0A255XW08_9PROT</name>
<dbReference type="RefSeq" id="WP_094407364.1">
    <property type="nucleotide sequence ID" value="NZ_BMJZ01000012.1"/>
</dbReference>
<dbReference type="Gene3D" id="3.40.630.90">
    <property type="match status" value="1"/>
</dbReference>
<dbReference type="Gene3D" id="3.40.630.30">
    <property type="match status" value="1"/>
</dbReference>
<dbReference type="InterPro" id="IPR052729">
    <property type="entry name" value="Acyl/Acetyltrans_Enzymes"/>
</dbReference>
<protein>
    <recommendedName>
        <fullName evidence="2">N-acetyltransferase domain-containing protein</fullName>
    </recommendedName>
</protein>
<proteinExistence type="predicted"/>
<accession>A0A255XW08</accession>
<organism evidence="3 4">
    <name type="scientific">Elstera cyanobacteriorum</name>
    <dbReference type="NCBI Taxonomy" id="2022747"/>
    <lineage>
        <taxon>Bacteria</taxon>
        <taxon>Pseudomonadati</taxon>
        <taxon>Pseudomonadota</taxon>
        <taxon>Alphaproteobacteria</taxon>
        <taxon>Rhodospirillales</taxon>
        <taxon>Rhodospirillaceae</taxon>
        <taxon>Elstera</taxon>
    </lineage>
</organism>
<dbReference type="PANTHER" id="PTHR47237:SF1">
    <property type="entry name" value="SLL0310 PROTEIN"/>
    <property type="match status" value="1"/>
</dbReference>